<dbReference type="AlphaFoldDB" id="A0A822XQP3"/>
<dbReference type="EMBL" id="DUZY01000001">
    <property type="protein sequence ID" value="DAD21266.1"/>
    <property type="molecule type" value="Genomic_DNA"/>
</dbReference>
<gene>
    <name evidence="1" type="ORF">HUJ06_022729</name>
</gene>
<keyword evidence="2" id="KW-1185">Reference proteome</keyword>
<dbReference type="Proteomes" id="UP000607653">
    <property type="component" value="Unassembled WGS sequence"/>
</dbReference>
<evidence type="ECO:0000313" key="2">
    <source>
        <dbReference type="Proteomes" id="UP000607653"/>
    </source>
</evidence>
<protein>
    <submittedName>
        <fullName evidence="1">Uncharacterized protein</fullName>
    </submittedName>
</protein>
<sequence>MELVPVSATGFLFLMRNLSSLSFCVSPHSFHRTPRLVLQQPARTGRRVPKTCPSYTVSTGLWPCQTPWFLAVHSHNRRLSCYIHNPALDRWHSLPFDSLPDPIRPIAPIGILLYRPAISSPL</sequence>
<comment type="caution">
    <text evidence="1">The sequence shown here is derived from an EMBL/GenBank/DDBJ whole genome shotgun (WGS) entry which is preliminary data.</text>
</comment>
<organism evidence="1 2">
    <name type="scientific">Nelumbo nucifera</name>
    <name type="common">Sacred lotus</name>
    <dbReference type="NCBI Taxonomy" id="4432"/>
    <lineage>
        <taxon>Eukaryota</taxon>
        <taxon>Viridiplantae</taxon>
        <taxon>Streptophyta</taxon>
        <taxon>Embryophyta</taxon>
        <taxon>Tracheophyta</taxon>
        <taxon>Spermatophyta</taxon>
        <taxon>Magnoliopsida</taxon>
        <taxon>Proteales</taxon>
        <taxon>Nelumbonaceae</taxon>
        <taxon>Nelumbo</taxon>
    </lineage>
</organism>
<evidence type="ECO:0000313" key="1">
    <source>
        <dbReference type="EMBL" id="DAD21266.1"/>
    </source>
</evidence>
<accession>A0A822XQP3</accession>
<name>A0A822XQP3_NELNU</name>
<proteinExistence type="predicted"/>
<reference evidence="1 2" key="1">
    <citation type="journal article" date="2020" name="Mol. Biol. Evol.">
        <title>Distinct Expression and Methylation Patterns for Genes with Different Fates following a Single Whole-Genome Duplication in Flowering Plants.</title>
        <authorList>
            <person name="Shi T."/>
            <person name="Rahmani R.S."/>
            <person name="Gugger P.F."/>
            <person name="Wang M."/>
            <person name="Li H."/>
            <person name="Zhang Y."/>
            <person name="Li Z."/>
            <person name="Wang Q."/>
            <person name="Van de Peer Y."/>
            <person name="Marchal K."/>
            <person name="Chen J."/>
        </authorList>
    </citation>
    <scope>NUCLEOTIDE SEQUENCE [LARGE SCALE GENOMIC DNA]</scope>
    <source>
        <tissue evidence="1">Leaf</tissue>
    </source>
</reference>